<gene>
    <name evidence="4" type="ORF">ACFFRO_13010</name>
</gene>
<keyword evidence="2" id="KW-0472">Membrane</keyword>
<evidence type="ECO:0000256" key="1">
    <source>
        <dbReference type="SAM" id="MobiDB-lite"/>
    </source>
</evidence>
<feature type="compositionally biased region" description="Low complexity" evidence="1">
    <location>
        <begin position="124"/>
        <end position="133"/>
    </location>
</feature>
<keyword evidence="2" id="KW-1133">Transmembrane helix</keyword>
<dbReference type="RefSeq" id="WP_247463019.1">
    <property type="nucleotide sequence ID" value="NZ_JBHMAR010000012.1"/>
</dbReference>
<feature type="compositionally biased region" description="Low complexity" evidence="1">
    <location>
        <begin position="141"/>
        <end position="150"/>
    </location>
</feature>
<keyword evidence="2" id="KW-0812">Transmembrane</keyword>
<accession>A0ABV5VDZ0</accession>
<protein>
    <submittedName>
        <fullName evidence="4">DUF2510 domain-containing protein</fullName>
    </submittedName>
</protein>
<feature type="region of interest" description="Disordered" evidence="1">
    <location>
        <begin position="1"/>
        <end position="80"/>
    </location>
</feature>
<evidence type="ECO:0000313" key="4">
    <source>
        <dbReference type="EMBL" id="MFB9736042.1"/>
    </source>
</evidence>
<feature type="domain" description="DUF2510" evidence="3">
    <location>
        <begin position="5"/>
        <end position="37"/>
    </location>
</feature>
<organism evidence="4 5">
    <name type="scientific">Streptomyces thermocoprophilus</name>
    <dbReference type="NCBI Taxonomy" id="78356"/>
    <lineage>
        <taxon>Bacteria</taxon>
        <taxon>Bacillati</taxon>
        <taxon>Actinomycetota</taxon>
        <taxon>Actinomycetes</taxon>
        <taxon>Kitasatosporales</taxon>
        <taxon>Streptomycetaceae</taxon>
        <taxon>Streptomyces</taxon>
    </lineage>
</organism>
<feature type="region of interest" description="Disordered" evidence="1">
    <location>
        <begin position="109"/>
        <end position="155"/>
    </location>
</feature>
<feature type="compositionally biased region" description="Basic and acidic residues" evidence="1">
    <location>
        <begin position="15"/>
        <end position="32"/>
    </location>
</feature>
<dbReference type="Pfam" id="PF10708">
    <property type="entry name" value="DUF2510"/>
    <property type="match status" value="1"/>
</dbReference>
<comment type="caution">
    <text evidence="4">The sequence shown here is derived from an EMBL/GenBank/DDBJ whole genome shotgun (WGS) entry which is preliminary data.</text>
</comment>
<reference evidence="4 5" key="1">
    <citation type="submission" date="2024-09" db="EMBL/GenBank/DDBJ databases">
        <authorList>
            <person name="Sun Q."/>
            <person name="Mori K."/>
        </authorList>
    </citation>
    <scope>NUCLEOTIDE SEQUENCE [LARGE SCALE GENOMIC DNA]</scope>
    <source>
        <strain evidence="4 5">JCM 10918</strain>
    </source>
</reference>
<feature type="transmembrane region" description="Helical" evidence="2">
    <location>
        <begin position="88"/>
        <end position="109"/>
    </location>
</feature>
<feature type="compositionally biased region" description="Pro residues" evidence="1">
    <location>
        <begin position="34"/>
        <end position="76"/>
    </location>
</feature>
<evidence type="ECO:0000256" key="2">
    <source>
        <dbReference type="SAM" id="Phobius"/>
    </source>
</evidence>
<evidence type="ECO:0000259" key="3">
    <source>
        <dbReference type="Pfam" id="PF10708"/>
    </source>
</evidence>
<proteinExistence type="predicted"/>
<name>A0ABV5VDZ0_9ACTN</name>
<evidence type="ECO:0000313" key="5">
    <source>
        <dbReference type="Proteomes" id="UP001589703"/>
    </source>
</evidence>
<keyword evidence="5" id="KW-1185">Reference proteome</keyword>
<dbReference type="InterPro" id="IPR018929">
    <property type="entry name" value="DUF2510"/>
</dbReference>
<dbReference type="PRINTS" id="PR01217">
    <property type="entry name" value="PRICHEXTENSN"/>
</dbReference>
<sequence length="345" mass="34986">MTPPPGWYSDPQAPHQERWWDGTAWTEHRRTPEAPAPSAPTPAPGPYAPQASPPAPGPYTPPTPPTPYGPYTPARPAPAAGASGRAKVVALTVAAAVLVAAIVTGGFVLGGDGDDGDDGGATGGTRAATAPATTPGPPSTSPTGAAPRTTEPSADDPAVVVDQLNGITLPLPDGWIRPQQAADPDLRMSTDGIYDCPGDPGLCRHGQVFSRTATATDVTSPRALAEQDIAALADEAYDENRLGNRPFGGLVSHQVVGSGQIAVAGRAGWYVRWRVTTKKGPGGYVQSLAFPSSFGTGAPVLVRFVFDAGPDGPPLALMDTITRGIRPVGDAATSGGVGSSIGPSS</sequence>
<dbReference type="Proteomes" id="UP001589703">
    <property type="component" value="Unassembled WGS sequence"/>
</dbReference>
<dbReference type="EMBL" id="JBHMAR010000012">
    <property type="protein sequence ID" value="MFB9736042.1"/>
    <property type="molecule type" value="Genomic_DNA"/>
</dbReference>